<dbReference type="InterPro" id="IPR007203">
    <property type="entry name" value="ORMDL"/>
</dbReference>
<keyword evidence="4 6" id="KW-1133">Transmembrane helix</keyword>
<sequence length="162" mass="18551">FSADTHRGWKMLAGGHGNSNPNTNYLKSRGLWVAYSIGMLVLHLILLSIPPLSIPMAWTLTNQVHNAVTFIVLHILKGVPWIPPDQGDTRLLTHWEQIDEGRQFTKTRKFLTASPVLLFFLTCFYTDYEPHHFVANFLSVILVTLPKLPLFHKVRLFGINKY</sequence>
<evidence type="ECO:0000313" key="7">
    <source>
        <dbReference type="EMBL" id="JAG42591.1"/>
    </source>
</evidence>
<feature type="transmembrane region" description="Helical" evidence="6">
    <location>
        <begin position="133"/>
        <end position="151"/>
    </location>
</feature>
<dbReference type="AlphaFoldDB" id="A0A0A9ZF79"/>
<dbReference type="Pfam" id="PF04061">
    <property type="entry name" value="ORMDL"/>
    <property type="match status" value="1"/>
</dbReference>
<dbReference type="PIRSF" id="PIRSF018147">
    <property type="entry name" value="ORMDL"/>
    <property type="match status" value="1"/>
</dbReference>
<accession>A0A0A9ZF79</accession>
<keyword evidence="5 6" id="KW-0472">Membrane</keyword>
<keyword evidence="3 6" id="KW-0812">Transmembrane</keyword>
<reference evidence="7" key="2">
    <citation type="submission" date="2014-07" db="EMBL/GenBank/DDBJ databases">
        <authorList>
            <person name="Hull J."/>
        </authorList>
    </citation>
    <scope>NUCLEOTIDE SEQUENCE</scope>
</reference>
<comment type="similarity">
    <text evidence="2">Belongs to the ORM family.</text>
</comment>
<dbReference type="EMBL" id="GBHO01001013">
    <property type="protein sequence ID" value="JAG42591.1"/>
    <property type="molecule type" value="Transcribed_RNA"/>
</dbReference>
<reference evidence="7" key="1">
    <citation type="journal article" date="2014" name="PLoS ONE">
        <title>Transcriptome-Based Identification of ABC Transporters in the Western Tarnished Plant Bug Lygus hesperus.</title>
        <authorList>
            <person name="Hull J.J."/>
            <person name="Chaney K."/>
            <person name="Geib S.M."/>
            <person name="Fabrick J.A."/>
            <person name="Brent C.S."/>
            <person name="Walsh D."/>
            <person name="Lavine L.C."/>
        </authorList>
    </citation>
    <scope>NUCLEOTIDE SEQUENCE</scope>
</reference>
<evidence type="ECO:0000256" key="6">
    <source>
        <dbReference type="SAM" id="Phobius"/>
    </source>
</evidence>
<name>A0A0A9ZF79_LYGHE</name>
<evidence type="ECO:0000256" key="5">
    <source>
        <dbReference type="ARBA" id="ARBA00023136"/>
    </source>
</evidence>
<dbReference type="GO" id="GO:2000303">
    <property type="term" value="P:regulation of ceramide biosynthetic process"/>
    <property type="evidence" value="ECO:0007669"/>
    <property type="project" value="UniProtKB-ARBA"/>
</dbReference>
<gene>
    <name evidence="7" type="primary">ormdl3</name>
    <name evidence="7" type="ORF">CM83_52656</name>
</gene>
<feature type="transmembrane region" description="Helical" evidence="6">
    <location>
        <begin position="110"/>
        <end position="127"/>
    </location>
</feature>
<evidence type="ECO:0000256" key="4">
    <source>
        <dbReference type="ARBA" id="ARBA00022989"/>
    </source>
</evidence>
<dbReference type="GO" id="GO:0005789">
    <property type="term" value="C:endoplasmic reticulum membrane"/>
    <property type="evidence" value="ECO:0007669"/>
    <property type="project" value="InterPro"/>
</dbReference>
<comment type="subcellular location">
    <subcellularLocation>
        <location evidence="1">Membrane</location>
        <topology evidence="1">Multi-pass membrane protein</topology>
    </subcellularLocation>
</comment>
<dbReference type="PANTHER" id="PTHR12665">
    <property type="entry name" value="ORMDL PROTEINS"/>
    <property type="match status" value="1"/>
</dbReference>
<feature type="transmembrane region" description="Helical" evidence="6">
    <location>
        <begin position="30"/>
        <end position="49"/>
    </location>
</feature>
<organism evidence="7">
    <name type="scientific">Lygus hesperus</name>
    <name type="common">Western plant bug</name>
    <dbReference type="NCBI Taxonomy" id="30085"/>
    <lineage>
        <taxon>Eukaryota</taxon>
        <taxon>Metazoa</taxon>
        <taxon>Ecdysozoa</taxon>
        <taxon>Arthropoda</taxon>
        <taxon>Hexapoda</taxon>
        <taxon>Insecta</taxon>
        <taxon>Pterygota</taxon>
        <taxon>Neoptera</taxon>
        <taxon>Paraneoptera</taxon>
        <taxon>Hemiptera</taxon>
        <taxon>Heteroptera</taxon>
        <taxon>Panheteroptera</taxon>
        <taxon>Cimicomorpha</taxon>
        <taxon>Miridae</taxon>
        <taxon>Mirini</taxon>
        <taxon>Lygus</taxon>
    </lineage>
</organism>
<evidence type="ECO:0000256" key="2">
    <source>
        <dbReference type="ARBA" id="ARBA00007649"/>
    </source>
</evidence>
<evidence type="ECO:0000256" key="3">
    <source>
        <dbReference type="ARBA" id="ARBA00022692"/>
    </source>
</evidence>
<proteinExistence type="inferred from homology"/>
<evidence type="ECO:0000256" key="1">
    <source>
        <dbReference type="ARBA" id="ARBA00004141"/>
    </source>
</evidence>
<protein>
    <submittedName>
        <fullName evidence="7">ORM1-like protein 3</fullName>
    </submittedName>
</protein>
<feature type="non-terminal residue" evidence="7">
    <location>
        <position position="1"/>
    </location>
</feature>